<sequence length="175" mass="20127">MGSTTGPVCTLSYDMTLPTAIAPMTRTSSPLDHTDDDVIYLGSRRVTQTPRRLKERNHSRCFANEKQPPRQPSMKKKSKSKPLRERLGRKVLSAERACVGWTRSAANKQHAVYAAPKKYGRLSYWSVSGSNNKEMIRHEDICFHLMFQGLRSDEIHKKLRGKMQRARKKILRDDK</sequence>
<name>A0AAE0CX43_COLKA</name>
<organism evidence="2 3">
    <name type="scientific">Colletotrichum kahawae</name>
    <name type="common">Coffee berry disease fungus</name>
    <dbReference type="NCBI Taxonomy" id="34407"/>
    <lineage>
        <taxon>Eukaryota</taxon>
        <taxon>Fungi</taxon>
        <taxon>Dikarya</taxon>
        <taxon>Ascomycota</taxon>
        <taxon>Pezizomycotina</taxon>
        <taxon>Sordariomycetes</taxon>
        <taxon>Hypocreomycetidae</taxon>
        <taxon>Glomerellales</taxon>
        <taxon>Glomerellaceae</taxon>
        <taxon>Colletotrichum</taxon>
        <taxon>Colletotrichum gloeosporioides species complex</taxon>
    </lineage>
</organism>
<evidence type="ECO:0000256" key="1">
    <source>
        <dbReference type="SAM" id="MobiDB-lite"/>
    </source>
</evidence>
<proteinExistence type="predicted"/>
<evidence type="ECO:0000313" key="2">
    <source>
        <dbReference type="EMBL" id="KAK2728880.1"/>
    </source>
</evidence>
<protein>
    <submittedName>
        <fullName evidence="2">Uncharacterized protein</fullName>
    </submittedName>
</protein>
<keyword evidence="3" id="KW-1185">Reference proteome</keyword>
<dbReference type="Proteomes" id="UP001281614">
    <property type="component" value="Unassembled WGS sequence"/>
</dbReference>
<feature type="region of interest" description="Disordered" evidence="1">
    <location>
        <begin position="45"/>
        <end position="87"/>
    </location>
</feature>
<gene>
    <name evidence="2" type="ORF">CKAH01_10708</name>
</gene>
<comment type="caution">
    <text evidence="2">The sequence shown here is derived from an EMBL/GenBank/DDBJ whole genome shotgun (WGS) entry which is preliminary data.</text>
</comment>
<reference evidence="2" key="1">
    <citation type="submission" date="2023-02" db="EMBL/GenBank/DDBJ databases">
        <title>Colletotrichum kahawae CIFC_Que2 genome sequencing and assembly.</title>
        <authorList>
            <person name="Baroncelli R."/>
        </authorList>
    </citation>
    <scope>NUCLEOTIDE SEQUENCE</scope>
    <source>
        <strain evidence="2">CIFC_Que2</strain>
    </source>
</reference>
<dbReference type="EMBL" id="VYYT01000875">
    <property type="protein sequence ID" value="KAK2728880.1"/>
    <property type="molecule type" value="Genomic_DNA"/>
</dbReference>
<evidence type="ECO:0000313" key="3">
    <source>
        <dbReference type="Proteomes" id="UP001281614"/>
    </source>
</evidence>
<accession>A0AAE0CX43</accession>
<dbReference type="AlphaFoldDB" id="A0AAE0CX43"/>